<dbReference type="SUPFAM" id="SSF89009">
    <property type="entry name" value="GAT-like domain"/>
    <property type="match status" value="1"/>
</dbReference>
<dbReference type="AlphaFoldDB" id="A0A164Z305"/>
<dbReference type="Proteomes" id="UP000077755">
    <property type="component" value="Chromosome 5"/>
</dbReference>
<dbReference type="OMA" id="DYPDNET"/>
<dbReference type="SMART" id="SM00288">
    <property type="entry name" value="VHS"/>
    <property type="match status" value="1"/>
</dbReference>
<comment type="similarity">
    <text evidence="2">Belongs to the TOM1 family.</text>
</comment>
<dbReference type="GO" id="GO:0005737">
    <property type="term" value="C:cytoplasm"/>
    <property type="evidence" value="ECO:0007669"/>
    <property type="project" value="UniProtKB-ARBA"/>
</dbReference>
<evidence type="ECO:0000313" key="8">
    <source>
        <dbReference type="Proteomes" id="UP000077755"/>
    </source>
</evidence>
<evidence type="ECO:0000256" key="2">
    <source>
        <dbReference type="ARBA" id="ARBA00007708"/>
    </source>
</evidence>
<comment type="subcellular location">
    <subcellularLocation>
        <location evidence="1">Membrane</location>
        <topology evidence="1">Peripheral membrane protein</topology>
    </subcellularLocation>
</comment>
<gene>
    <name evidence="7" type="ORF">DCAR_0521161</name>
</gene>
<dbReference type="Gene3D" id="1.20.58.160">
    <property type="match status" value="1"/>
</dbReference>
<reference evidence="7" key="1">
    <citation type="journal article" date="2016" name="Nat. Genet.">
        <title>A high-quality carrot genome assembly provides new insights into carotenoid accumulation and asterid genome evolution.</title>
        <authorList>
            <person name="Iorizzo M."/>
            <person name="Ellison S."/>
            <person name="Senalik D."/>
            <person name="Zeng P."/>
            <person name="Satapoomin P."/>
            <person name="Huang J."/>
            <person name="Bowman M."/>
            <person name="Iovene M."/>
            <person name="Sanseverino W."/>
            <person name="Cavagnaro P."/>
            <person name="Yildiz M."/>
            <person name="Macko-Podgorni A."/>
            <person name="Moranska E."/>
            <person name="Grzebelus E."/>
            <person name="Grzebelus D."/>
            <person name="Ashrafi H."/>
            <person name="Zheng Z."/>
            <person name="Cheng S."/>
            <person name="Spooner D."/>
            <person name="Van Deynze A."/>
            <person name="Simon P."/>
        </authorList>
    </citation>
    <scope>NUCLEOTIDE SEQUENCE</scope>
    <source>
        <tissue evidence="7">Leaf</tissue>
    </source>
</reference>
<dbReference type="GO" id="GO:0035091">
    <property type="term" value="F:phosphatidylinositol binding"/>
    <property type="evidence" value="ECO:0007669"/>
    <property type="project" value="InterPro"/>
</dbReference>
<dbReference type="InterPro" id="IPR004152">
    <property type="entry name" value="GAT_dom"/>
</dbReference>
<evidence type="ECO:0000256" key="5">
    <source>
        <dbReference type="ARBA" id="ARBA00023136"/>
    </source>
</evidence>
<dbReference type="Pfam" id="PF03127">
    <property type="entry name" value="GAT"/>
    <property type="match status" value="1"/>
</dbReference>
<dbReference type="Gene3D" id="1.25.40.90">
    <property type="match status" value="1"/>
</dbReference>
<dbReference type="GO" id="GO:0016020">
    <property type="term" value="C:membrane"/>
    <property type="evidence" value="ECO:0007669"/>
    <property type="project" value="UniProtKB-SubCell"/>
</dbReference>
<protein>
    <submittedName>
        <fullName evidence="7">Uncharacterized protein</fullName>
    </submittedName>
</protein>
<dbReference type="GO" id="GO:0043328">
    <property type="term" value="P:protein transport to vacuole involved in ubiquitin-dependent protein catabolic process via the multivesicular body sorting pathway"/>
    <property type="evidence" value="ECO:0007669"/>
    <property type="project" value="InterPro"/>
</dbReference>
<dbReference type="OrthoDB" id="2018246at2759"/>
<dbReference type="InterPro" id="IPR008942">
    <property type="entry name" value="ENTH_VHS"/>
</dbReference>
<dbReference type="InterPro" id="IPR044836">
    <property type="entry name" value="TOL_plant"/>
</dbReference>
<dbReference type="SUPFAM" id="SSF48464">
    <property type="entry name" value="ENTH/VHS domain"/>
    <property type="match status" value="1"/>
</dbReference>
<feature type="region of interest" description="Disordered" evidence="6">
    <location>
        <begin position="309"/>
        <end position="412"/>
    </location>
</feature>
<keyword evidence="5" id="KW-0472">Membrane</keyword>
<keyword evidence="4" id="KW-0653">Protein transport</keyword>
<dbReference type="Pfam" id="PF00790">
    <property type="entry name" value="VHS"/>
    <property type="match status" value="1"/>
</dbReference>
<evidence type="ECO:0000313" key="7">
    <source>
        <dbReference type="EMBL" id="WOH01776.1"/>
    </source>
</evidence>
<dbReference type="InterPro" id="IPR002014">
    <property type="entry name" value="VHS_dom"/>
</dbReference>
<evidence type="ECO:0000256" key="6">
    <source>
        <dbReference type="SAM" id="MobiDB-lite"/>
    </source>
</evidence>
<sequence>MDKLKMASSSLTERFKSGTAKMKEILQAPTAESKLVDDATADSLSDPNWGLNLRLCSMINSEQVSGTEIVKAIKKKLGSKNVGTQRLCLELLETLTSNCEKVFSEVASEKVLEEMVRVIEDPKADEEVARRGFEMVRAWGQNDDLMYLPVFHQTYMALKAREILSGGAQAGDIQPEQYTLESYVGNEQITLPPGEYPIPDANDQTSQYNFGSLSLEDNKEFLVVTRNSLDLLSSILDSGTEPALVKEDLTVSMLEKCKQSLPVVQRIAESTNDDESMLFEALNLHDELRQVISRCDELEASLVSGGQLTKVSESTAEVDSPVDASSLGEVNRETSLNGDTMKATSDGTQAESSMHTKTDHLNANPTKVDAAVHVSSQSGESKEEAPPQKPETTEPISDLKKPSSPQAGKLEN</sequence>
<name>A0A164Z305_DAUCS</name>
<feature type="compositionally biased region" description="Polar residues" evidence="6">
    <location>
        <begin position="333"/>
        <end position="353"/>
    </location>
</feature>
<dbReference type="GO" id="GO:0043130">
    <property type="term" value="F:ubiquitin binding"/>
    <property type="evidence" value="ECO:0007669"/>
    <property type="project" value="InterPro"/>
</dbReference>
<reference evidence="7" key="2">
    <citation type="submission" date="2022-03" db="EMBL/GenBank/DDBJ databases">
        <title>Draft title - Genomic analysis of global carrot germplasm unveils the trajectory of domestication and the origin of high carotenoid orange carrot.</title>
        <authorList>
            <person name="Iorizzo M."/>
            <person name="Ellison S."/>
            <person name="Senalik D."/>
            <person name="Macko-Podgorni A."/>
            <person name="Grzebelus D."/>
            <person name="Bostan H."/>
            <person name="Rolling W."/>
            <person name="Curaba J."/>
            <person name="Simon P."/>
        </authorList>
    </citation>
    <scope>NUCLEOTIDE SEQUENCE</scope>
    <source>
        <tissue evidence="7">Leaf</tissue>
    </source>
</reference>
<evidence type="ECO:0000256" key="1">
    <source>
        <dbReference type="ARBA" id="ARBA00004170"/>
    </source>
</evidence>
<keyword evidence="8" id="KW-1185">Reference proteome</keyword>
<dbReference type="EMBL" id="CP093347">
    <property type="protein sequence ID" value="WOH01776.1"/>
    <property type="molecule type" value="Genomic_DNA"/>
</dbReference>
<dbReference type="CDD" id="cd03561">
    <property type="entry name" value="VHS"/>
    <property type="match status" value="1"/>
</dbReference>
<dbReference type="InterPro" id="IPR038425">
    <property type="entry name" value="GAT_sf"/>
</dbReference>
<dbReference type="Gramene" id="KZM95247">
    <property type="protein sequence ID" value="KZM95247"/>
    <property type="gene ID" value="DCAR_018489"/>
</dbReference>
<evidence type="ECO:0000256" key="3">
    <source>
        <dbReference type="ARBA" id="ARBA00022448"/>
    </source>
</evidence>
<evidence type="ECO:0000256" key="4">
    <source>
        <dbReference type="ARBA" id="ARBA00022927"/>
    </source>
</evidence>
<dbReference type="PANTHER" id="PTHR46646:SF5">
    <property type="entry name" value="TOM1-LIKE PROTEIN 2"/>
    <property type="match status" value="1"/>
</dbReference>
<dbReference type="PROSITE" id="PS50179">
    <property type="entry name" value="VHS"/>
    <property type="match status" value="1"/>
</dbReference>
<dbReference type="PROSITE" id="PS50909">
    <property type="entry name" value="GAT"/>
    <property type="match status" value="1"/>
</dbReference>
<proteinExistence type="inferred from homology"/>
<accession>A0A164Z305</accession>
<dbReference type="KEGG" id="dcr:108223782"/>
<organism evidence="7 8">
    <name type="scientific">Daucus carota subsp. sativus</name>
    <name type="common">Carrot</name>
    <dbReference type="NCBI Taxonomy" id="79200"/>
    <lineage>
        <taxon>Eukaryota</taxon>
        <taxon>Viridiplantae</taxon>
        <taxon>Streptophyta</taxon>
        <taxon>Embryophyta</taxon>
        <taxon>Tracheophyta</taxon>
        <taxon>Spermatophyta</taxon>
        <taxon>Magnoliopsida</taxon>
        <taxon>eudicotyledons</taxon>
        <taxon>Gunneridae</taxon>
        <taxon>Pentapetalae</taxon>
        <taxon>asterids</taxon>
        <taxon>campanulids</taxon>
        <taxon>Apiales</taxon>
        <taxon>Apiaceae</taxon>
        <taxon>Apioideae</taxon>
        <taxon>Scandiceae</taxon>
        <taxon>Daucinae</taxon>
        <taxon>Daucus</taxon>
        <taxon>Daucus sect. Daucus</taxon>
    </lineage>
</organism>
<dbReference type="PANTHER" id="PTHR46646">
    <property type="entry name" value="TOM1-LIKE PROTEIN 1"/>
    <property type="match status" value="1"/>
</dbReference>
<keyword evidence="3" id="KW-0813">Transport</keyword>